<sequence length="106" mass="12213">MHTAINKNLKVTLLLYIFRGSRMLHPILSINDQLCLRRIRLFSPINILVENANCGTLNQRVAFMEKTDKSFRAKICSQKCTVGSDMRLISAINAKNCKIHIEFQDY</sequence>
<reference evidence="1" key="1">
    <citation type="submission" date="2013-07" db="EMBL/GenBank/DDBJ databases">
        <title>The genome of an arbuscular mycorrhizal fungus provides insights into the evolution of the oldest plant symbiosis.</title>
        <authorList>
            <consortium name="DOE Joint Genome Institute"/>
            <person name="Tisserant E."/>
            <person name="Malbreil M."/>
            <person name="Kuo A."/>
            <person name="Kohler A."/>
            <person name="Symeonidi A."/>
            <person name="Balestrini R."/>
            <person name="Charron P."/>
            <person name="Duensing N."/>
            <person name="Frei-dit-Frey N."/>
            <person name="Gianinazzi-Pearson V."/>
            <person name="Gilbert B."/>
            <person name="Handa Y."/>
            <person name="Hijri M."/>
            <person name="Kaul R."/>
            <person name="Kawaguchi M."/>
            <person name="Krajinski F."/>
            <person name="Lammers P."/>
            <person name="Lapierre D."/>
            <person name="Masclaux F.G."/>
            <person name="Murat C."/>
            <person name="Morin E."/>
            <person name="Ndikumana S."/>
            <person name="Pagni M."/>
            <person name="Petitpierre D."/>
            <person name="Requena N."/>
            <person name="Rosikiewicz P."/>
            <person name="Riley R."/>
            <person name="Saito K."/>
            <person name="San Clemente H."/>
            <person name="Shapiro H."/>
            <person name="van Tuinen D."/>
            <person name="Becard G."/>
            <person name="Bonfante P."/>
            <person name="Paszkowski U."/>
            <person name="Shachar-Hill Y."/>
            <person name="Young J.P."/>
            <person name="Sanders I.R."/>
            <person name="Henrissat B."/>
            <person name="Rensing S.A."/>
            <person name="Grigoriev I.V."/>
            <person name="Corradi N."/>
            <person name="Roux C."/>
            <person name="Martin F."/>
        </authorList>
    </citation>
    <scope>NUCLEOTIDE SEQUENCE</scope>
    <source>
        <strain evidence="1">DAOM 197198</strain>
    </source>
</reference>
<protein>
    <submittedName>
        <fullName evidence="1">Uncharacterized protein</fullName>
    </submittedName>
</protein>
<evidence type="ECO:0000313" key="1">
    <source>
        <dbReference type="EMBL" id="ESA16046.1"/>
    </source>
</evidence>
<accession>U9UKD5</accession>
<gene>
    <name evidence="1" type="ORF">GLOINDRAFT_94650</name>
</gene>
<dbReference type="HOGENOM" id="CLU_2224573_0_0_1"/>
<dbReference type="EMBL" id="KI281385">
    <property type="protein sequence ID" value="ESA16046.1"/>
    <property type="molecule type" value="Genomic_DNA"/>
</dbReference>
<name>U9UKD5_RHIID</name>
<proteinExistence type="predicted"/>
<dbReference type="AlphaFoldDB" id="U9UKD5"/>
<organism evidence="1">
    <name type="scientific">Rhizophagus irregularis (strain DAOM 181602 / DAOM 197198 / MUCL 43194)</name>
    <name type="common">Arbuscular mycorrhizal fungus</name>
    <name type="synonym">Glomus intraradices</name>
    <dbReference type="NCBI Taxonomy" id="747089"/>
    <lineage>
        <taxon>Eukaryota</taxon>
        <taxon>Fungi</taxon>
        <taxon>Fungi incertae sedis</taxon>
        <taxon>Mucoromycota</taxon>
        <taxon>Glomeromycotina</taxon>
        <taxon>Glomeromycetes</taxon>
        <taxon>Glomerales</taxon>
        <taxon>Glomeraceae</taxon>
        <taxon>Rhizophagus</taxon>
    </lineage>
</organism>